<dbReference type="Gene3D" id="2.40.50.100">
    <property type="match status" value="1"/>
</dbReference>
<dbReference type="Gene3D" id="2.40.420.20">
    <property type="match status" value="1"/>
</dbReference>
<dbReference type="PANTHER" id="PTHR30469:SF15">
    <property type="entry name" value="HLYD FAMILY OF SECRETION PROTEINS"/>
    <property type="match status" value="1"/>
</dbReference>
<dbReference type="InterPro" id="IPR058792">
    <property type="entry name" value="Beta-barrel_RND_2"/>
</dbReference>
<evidence type="ECO:0000256" key="1">
    <source>
        <dbReference type="ARBA" id="ARBA00009477"/>
    </source>
</evidence>
<comment type="caution">
    <text evidence="5">The sequence shown here is derived from an EMBL/GenBank/DDBJ whole genome shotgun (WGS) entry which is preliminary data.</text>
</comment>
<dbReference type="SUPFAM" id="SSF111369">
    <property type="entry name" value="HlyD-like secretion proteins"/>
    <property type="match status" value="2"/>
</dbReference>
<dbReference type="InterPro" id="IPR058625">
    <property type="entry name" value="MdtA-like_BSH"/>
</dbReference>
<dbReference type="Pfam" id="PF25917">
    <property type="entry name" value="BSH_RND"/>
    <property type="match status" value="1"/>
</dbReference>
<protein>
    <recommendedName>
        <fullName evidence="7">RND transporter</fullName>
    </recommendedName>
</protein>
<proteinExistence type="inferred from homology"/>
<dbReference type="InterPro" id="IPR006143">
    <property type="entry name" value="RND_pump_MFP"/>
</dbReference>
<dbReference type="EMBL" id="JELY01000461">
    <property type="protein sequence ID" value="KYF59298.1"/>
    <property type="molecule type" value="Genomic_DNA"/>
</dbReference>
<evidence type="ECO:0000313" key="5">
    <source>
        <dbReference type="EMBL" id="KYF59298.1"/>
    </source>
</evidence>
<feature type="domain" description="Multidrug resistance protein MdtA-like barrel-sandwich hybrid" evidence="3">
    <location>
        <begin position="58"/>
        <end position="241"/>
    </location>
</feature>
<dbReference type="Pfam" id="PF25954">
    <property type="entry name" value="Beta-barrel_RND_2"/>
    <property type="match status" value="1"/>
</dbReference>
<reference evidence="5 6" key="1">
    <citation type="submission" date="2014-02" db="EMBL/GenBank/DDBJ databases">
        <title>The small core and large imbalanced accessory genome model reveals a collaborative survival strategy of Sorangium cellulosum strains in nature.</title>
        <authorList>
            <person name="Han K."/>
            <person name="Peng R."/>
            <person name="Blom J."/>
            <person name="Li Y.-Z."/>
        </authorList>
    </citation>
    <scope>NUCLEOTIDE SEQUENCE [LARGE SCALE GENOMIC DNA]</scope>
    <source>
        <strain evidence="5 6">So0157-25</strain>
    </source>
</reference>
<feature type="domain" description="CusB-like beta-barrel" evidence="4">
    <location>
        <begin position="257"/>
        <end position="323"/>
    </location>
</feature>
<organism evidence="5 6">
    <name type="scientific">Sorangium cellulosum</name>
    <name type="common">Polyangium cellulosum</name>
    <dbReference type="NCBI Taxonomy" id="56"/>
    <lineage>
        <taxon>Bacteria</taxon>
        <taxon>Pseudomonadati</taxon>
        <taxon>Myxococcota</taxon>
        <taxon>Polyangia</taxon>
        <taxon>Polyangiales</taxon>
        <taxon>Polyangiaceae</taxon>
        <taxon>Sorangium</taxon>
    </lineage>
</organism>
<evidence type="ECO:0000256" key="2">
    <source>
        <dbReference type="SAM" id="Coils"/>
    </source>
</evidence>
<accession>A0A150PV35</accession>
<keyword evidence="2" id="KW-0175">Coiled coil</keyword>
<evidence type="ECO:0000259" key="4">
    <source>
        <dbReference type="Pfam" id="PF25954"/>
    </source>
</evidence>
<dbReference type="Gene3D" id="2.40.30.170">
    <property type="match status" value="1"/>
</dbReference>
<dbReference type="Gene3D" id="1.10.287.470">
    <property type="entry name" value="Helix hairpin bin"/>
    <property type="match status" value="1"/>
</dbReference>
<dbReference type="PANTHER" id="PTHR30469">
    <property type="entry name" value="MULTIDRUG RESISTANCE PROTEIN MDTA"/>
    <property type="match status" value="1"/>
</dbReference>
<evidence type="ECO:0000313" key="6">
    <source>
        <dbReference type="Proteomes" id="UP000075420"/>
    </source>
</evidence>
<dbReference type="NCBIfam" id="TIGR01730">
    <property type="entry name" value="RND_mfp"/>
    <property type="match status" value="1"/>
</dbReference>
<dbReference type="GO" id="GO:1990281">
    <property type="term" value="C:efflux pump complex"/>
    <property type="evidence" value="ECO:0007669"/>
    <property type="project" value="TreeGrafter"/>
</dbReference>
<evidence type="ECO:0008006" key="7">
    <source>
        <dbReference type="Google" id="ProtNLM"/>
    </source>
</evidence>
<feature type="coiled-coil region" evidence="2">
    <location>
        <begin position="98"/>
        <end position="178"/>
    </location>
</feature>
<name>A0A150PV35_SORCE</name>
<comment type="similarity">
    <text evidence="1">Belongs to the membrane fusion protein (MFP) (TC 8.A.1) family.</text>
</comment>
<dbReference type="GO" id="GO:0015562">
    <property type="term" value="F:efflux transmembrane transporter activity"/>
    <property type="evidence" value="ECO:0007669"/>
    <property type="project" value="TreeGrafter"/>
</dbReference>
<dbReference type="Proteomes" id="UP000075420">
    <property type="component" value="Unassembled WGS sequence"/>
</dbReference>
<dbReference type="AlphaFoldDB" id="A0A150PV35"/>
<gene>
    <name evidence="5" type="ORF">BE08_43280</name>
</gene>
<sequence>MRTLLRRPGLWLLIALLAAFTIVMAVRARGPKVKVAVAARKDLEQRVVASGRVRVPTRVQVAAQVPGLVVAVGAIEGQRVKAGDLLVQIDDAEARAAVSQAKAAVDQASARVEQLRRVGAIVATEALRQAETNLERAEVELARVRELSASGAVAQAELDNARQSVELARAQKVAAEAQRIASTPMGADSRVALTALLQAQAQHVGANVRLEQTRIVARQDGVVLTRSVEPGDVVQPARTLMVLAADGSPQLVFQPDERNLAWIALGQKARASADAYPQQVFDAEVSYIAPSIDPQRGSVEVRLAVPSAPAFLLPDMTVSIDLSVARRESALVVPSDAVRDAATPAPWLFAVEGDRLVRKDLKLGIRGEGAVEVVEGLDEGSVVVLPDGRIHAPGQRVRAELD</sequence>
<evidence type="ECO:0000259" key="3">
    <source>
        <dbReference type="Pfam" id="PF25917"/>
    </source>
</evidence>